<feature type="compositionally biased region" description="Polar residues" evidence="1">
    <location>
        <begin position="323"/>
        <end position="345"/>
    </location>
</feature>
<dbReference type="Proteomes" id="UP001327560">
    <property type="component" value="Chromosome 1"/>
</dbReference>
<reference evidence="2 3" key="1">
    <citation type="submission" date="2023-10" db="EMBL/GenBank/DDBJ databases">
        <title>Chromosome-scale genome assembly provides insights into flower coloration mechanisms of Canna indica.</title>
        <authorList>
            <person name="Li C."/>
        </authorList>
    </citation>
    <scope>NUCLEOTIDE SEQUENCE [LARGE SCALE GENOMIC DNA]</scope>
    <source>
        <tissue evidence="2">Flower</tissue>
    </source>
</reference>
<dbReference type="InterPro" id="IPR014848">
    <property type="entry name" value="Rgp1"/>
</dbReference>
<evidence type="ECO:0000313" key="2">
    <source>
        <dbReference type="EMBL" id="WOK95297.1"/>
    </source>
</evidence>
<evidence type="ECO:0000313" key="3">
    <source>
        <dbReference type="Proteomes" id="UP001327560"/>
    </source>
</evidence>
<dbReference type="PANTHER" id="PTHR12507">
    <property type="entry name" value="REDUCED GROWTH PHENOTYPE 1 RGP1, YEAST -RELATED"/>
    <property type="match status" value="1"/>
</dbReference>
<feature type="region of interest" description="Disordered" evidence="1">
    <location>
        <begin position="320"/>
        <end position="361"/>
    </location>
</feature>
<sequence>METSQKGFSFFRSIGWFDAKKSDLCNKHDISPSVKIQLDKDTYRPGDSVIATVEICSPQISNGYPDRENFTKQHSSFLLDNFSFEIMGIEKLDCQWFATQKLSPGSRQRRGERLFLDCTAPSIVSKVIISSGCSKTYMIRIELPKVLPPSYRGISIRYIYYVRGTITGSWFILENNDHSGRHSNDLIQVEARTPLQIWISQKNNLLTEDGNLAIIADQLDMLWKEKDTDSEWVRANENLDVLEEGYDSSRDEVSSVSSYNPSRGNPDLPHHRSSLSLQSITSRLSNNDFHQIQTDRTVIPPYIPAQLSIAEVIDDPAAGVMSSGDNTNDSLPTLSPSLQRTLQESKSPKDDTVSPYTPKTFESSASEGFVRGRSYNIRMDDQILLRFYPKNSDSTCYFGDTIGGTLTFFHGGARRCLEVAVTLEISETITQRFVHPSRRSSPTITKVHSEHHEVVVDLVQTSFLFSIPTDGPMSFSTSKVSVQWSLRFEFFTTPKDLDLTRYAHPLLVEQREKGEWVIPITVHPPPLRIQAARMINEKSLTLGNLFHA</sequence>
<name>A0AAQ3JUP5_9LILI</name>
<dbReference type="Pfam" id="PF08737">
    <property type="entry name" value="Rgp1"/>
    <property type="match status" value="1"/>
</dbReference>
<gene>
    <name evidence="2" type="ORF">Cni_G04004</name>
</gene>
<keyword evidence="3" id="KW-1185">Reference proteome</keyword>
<dbReference type="AlphaFoldDB" id="A0AAQ3JUP5"/>
<dbReference type="EMBL" id="CP136890">
    <property type="protein sequence ID" value="WOK95297.1"/>
    <property type="molecule type" value="Genomic_DNA"/>
</dbReference>
<evidence type="ECO:0000256" key="1">
    <source>
        <dbReference type="SAM" id="MobiDB-lite"/>
    </source>
</evidence>
<organism evidence="2 3">
    <name type="scientific">Canna indica</name>
    <name type="common">Indian-shot</name>
    <dbReference type="NCBI Taxonomy" id="4628"/>
    <lineage>
        <taxon>Eukaryota</taxon>
        <taxon>Viridiplantae</taxon>
        <taxon>Streptophyta</taxon>
        <taxon>Embryophyta</taxon>
        <taxon>Tracheophyta</taxon>
        <taxon>Spermatophyta</taxon>
        <taxon>Magnoliopsida</taxon>
        <taxon>Liliopsida</taxon>
        <taxon>Zingiberales</taxon>
        <taxon>Cannaceae</taxon>
        <taxon>Canna</taxon>
    </lineage>
</organism>
<evidence type="ECO:0008006" key="4">
    <source>
        <dbReference type="Google" id="ProtNLM"/>
    </source>
</evidence>
<accession>A0AAQ3JUP5</accession>
<feature type="region of interest" description="Disordered" evidence="1">
    <location>
        <begin position="245"/>
        <end position="273"/>
    </location>
</feature>
<protein>
    <recommendedName>
        <fullName evidence="4">Reduced growth phenotype protein 1</fullName>
    </recommendedName>
</protein>
<proteinExistence type="predicted"/>